<dbReference type="PANTHER" id="PTHR12203:SF118">
    <property type="entry name" value="BETA-1,2-XYLOSYLTRANSFERASE 1"/>
    <property type="match status" value="1"/>
</dbReference>
<dbReference type="RefSeq" id="WP_168836667.1">
    <property type="nucleotide sequence ID" value="NZ_JABAIK010000010.1"/>
</dbReference>
<feature type="domain" description="Glycosyl transferase CAP10" evidence="1">
    <location>
        <begin position="67"/>
        <end position="305"/>
    </location>
</feature>
<sequence>MQNSKFSYYFKNTIAQLTPNFIYRWHGKRQFERLNEQDKQHVESRLAYYNKVTHFFTPNANEAQYSTVAQFKKTKGWTYFFDLKAVIRQFAPNMAFNYLNGDIRHVPATPTFVKSRPIGGNNQNSVLLKLNKIRHFQFVNDTMPYQQKKESVVWRGVGHQPHRKVVIHSYYQHPRCNIGQSKPQTGEPWFKGFLSIEEQLKYKFLLAIEGNDVATNLKWAMSANSVVMMSKPRYETWFMEGKLQAGVHYVELKDDYSDLIEKMDYYLAHEQEALAIINNAHAWVAQFQQPHIERALSFLVAEKYFAHQLHASDELTPQVLL</sequence>
<dbReference type="EMBL" id="JABAIK010000010">
    <property type="protein sequence ID" value="NLS13572.1"/>
    <property type="molecule type" value="Genomic_DNA"/>
</dbReference>
<dbReference type="SMART" id="SM00672">
    <property type="entry name" value="CAP10"/>
    <property type="match status" value="1"/>
</dbReference>
<accession>A0A7X8TRC6</accession>
<evidence type="ECO:0000313" key="2">
    <source>
        <dbReference type="EMBL" id="NLS13572.1"/>
    </source>
</evidence>
<dbReference type="Pfam" id="PF05686">
    <property type="entry name" value="Glyco_transf_90"/>
    <property type="match status" value="1"/>
</dbReference>
<dbReference type="Proteomes" id="UP000535589">
    <property type="component" value="Unassembled WGS sequence"/>
</dbReference>
<dbReference type="PANTHER" id="PTHR12203">
    <property type="entry name" value="KDEL LYS-ASP-GLU-LEU CONTAINING - RELATED"/>
    <property type="match status" value="1"/>
</dbReference>
<gene>
    <name evidence="2" type="ORF">HGP28_11780</name>
</gene>
<organism evidence="2 3">
    <name type="scientific">Vibrio agarilyticus</name>
    <dbReference type="NCBI Taxonomy" id="2726741"/>
    <lineage>
        <taxon>Bacteria</taxon>
        <taxon>Pseudomonadati</taxon>
        <taxon>Pseudomonadota</taxon>
        <taxon>Gammaproteobacteria</taxon>
        <taxon>Vibrionales</taxon>
        <taxon>Vibrionaceae</taxon>
        <taxon>Vibrio</taxon>
    </lineage>
</organism>
<dbReference type="AlphaFoldDB" id="A0A7X8TRC6"/>
<evidence type="ECO:0000259" key="1">
    <source>
        <dbReference type="SMART" id="SM00672"/>
    </source>
</evidence>
<keyword evidence="3" id="KW-1185">Reference proteome</keyword>
<reference evidence="2 3" key="1">
    <citation type="submission" date="2020-04" db="EMBL/GenBank/DDBJ databases">
        <title>Vibrio sp. SM6, a novel species isolated from seawater.</title>
        <authorList>
            <person name="Wang X."/>
        </authorList>
    </citation>
    <scope>NUCLEOTIDE SEQUENCE [LARGE SCALE GENOMIC DNA]</scope>
    <source>
        <strain evidence="2 3">SM6</strain>
    </source>
</reference>
<name>A0A7X8TRC6_9VIBR</name>
<protein>
    <submittedName>
        <fullName evidence="2">Lipopolysaccharide A protein</fullName>
    </submittedName>
</protein>
<dbReference type="InterPro" id="IPR006598">
    <property type="entry name" value="CAP10"/>
</dbReference>
<comment type="caution">
    <text evidence="2">The sequence shown here is derived from an EMBL/GenBank/DDBJ whole genome shotgun (WGS) entry which is preliminary data.</text>
</comment>
<evidence type="ECO:0000313" key="3">
    <source>
        <dbReference type="Proteomes" id="UP000535589"/>
    </source>
</evidence>
<dbReference type="InterPro" id="IPR051091">
    <property type="entry name" value="O-Glucosyltr/Glycosyltrsf_90"/>
</dbReference>
<proteinExistence type="predicted"/>